<dbReference type="GO" id="GO:0140359">
    <property type="term" value="F:ABC-type transporter activity"/>
    <property type="evidence" value="ECO:0007669"/>
    <property type="project" value="InterPro"/>
</dbReference>
<dbReference type="EMBL" id="CDMW01000001">
    <property type="protein sequence ID" value="CEL91125.1"/>
    <property type="molecule type" value="Genomic_DNA"/>
</dbReference>
<evidence type="ECO:0000256" key="3">
    <source>
        <dbReference type="ARBA" id="ARBA00022989"/>
    </source>
</evidence>
<keyword evidence="3 5" id="KW-1133">Transmembrane helix</keyword>
<evidence type="ECO:0000313" key="7">
    <source>
        <dbReference type="EMBL" id="CEL91125.1"/>
    </source>
</evidence>
<feature type="transmembrane region" description="Helical" evidence="5">
    <location>
        <begin position="21"/>
        <end position="42"/>
    </location>
</feature>
<feature type="transmembrane region" description="Helical" evidence="5">
    <location>
        <begin position="216"/>
        <end position="234"/>
    </location>
</feature>
<feature type="domain" description="ABC-2 type transporter transmembrane" evidence="6">
    <location>
        <begin position="55"/>
        <end position="231"/>
    </location>
</feature>
<feature type="transmembrane region" description="Helical" evidence="5">
    <location>
        <begin position="101"/>
        <end position="126"/>
    </location>
</feature>
<feature type="transmembrane region" description="Helical" evidence="5">
    <location>
        <begin position="163"/>
        <end position="181"/>
    </location>
</feature>
<evidence type="ECO:0000313" key="8">
    <source>
        <dbReference type="Proteomes" id="UP000183504"/>
    </source>
</evidence>
<evidence type="ECO:0000259" key="6">
    <source>
        <dbReference type="Pfam" id="PF12698"/>
    </source>
</evidence>
<evidence type="ECO:0000256" key="2">
    <source>
        <dbReference type="ARBA" id="ARBA00022692"/>
    </source>
</evidence>
<dbReference type="Proteomes" id="UP000183504">
    <property type="component" value="Unassembled WGS sequence"/>
</dbReference>
<dbReference type="AlphaFoldDB" id="A0A0B7GQS6"/>
<keyword evidence="2 5" id="KW-0812">Transmembrane</keyword>
<protein>
    <submittedName>
        <fullName evidence="7">Putative ABC transporter permease</fullName>
    </submittedName>
</protein>
<dbReference type="InterPro" id="IPR013525">
    <property type="entry name" value="ABC2_TM"/>
</dbReference>
<organism evidence="7 8">
    <name type="scientific">Streptococcus sanguinis</name>
    <dbReference type="NCBI Taxonomy" id="1305"/>
    <lineage>
        <taxon>Bacteria</taxon>
        <taxon>Bacillati</taxon>
        <taxon>Bacillota</taxon>
        <taxon>Bacilli</taxon>
        <taxon>Lactobacillales</taxon>
        <taxon>Streptococcaceae</taxon>
        <taxon>Streptococcus</taxon>
    </lineage>
</organism>
<feature type="transmembrane region" description="Helical" evidence="5">
    <location>
        <begin position="132"/>
        <end position="156"/>
    </location>
</feature>
<comment type="subcellular location">
    <subcellularLocation>
        <location evidence="1">Membrane</location>
        <topology evidence="1">Multi-pass membrane protein</topology>
    </subcellularLocation>
</comment>
<name>A0A0B7GQS6_STRSA</name>
<dbReference type="GO" id="GO:0016020">
    <property type="term" value="C:membrane"/>
    <property type="evidence" value="ECO:0007669"/>
    <property type="project" value="UniProtKB-SubCell"/>
</dbReference>
<dbReference type="RefSeq" id="WP_072074579.1">
    <property type="nucleotide sequence ID" value="NZ_CDMW01000001.1"/>
</dbReference>
<accession>A0A0B7GQS6</accession>
<reference evidence="7 8" key="1">
    <citation type="submission" date="2015-01" db="EMBL/GenBank/DDBJ databases">
        <authorList>
            <person name="Pelicic Vladimir"/>
        </authorList>
    </citation>
    <scope>NUCLEOTIDE SEQUENCE [LARGE SCALE GENOMIC DNA]</scope>
    <source>
        <strain evidence="7 8">2908</strain>
    </source>
</reference>
<feature type="transmembrane region" description="Helical" evidence="5">
    <location>
        <begin position="54"/>
        <end position="80"/>
    </location>
</feature>
<proteinExistence type="predicted"/>
<gene>
    <name evidence="7" type="ORF">SSV_1846</name>
</gene>
<dbReference type="Pfam" id="PF12698">
    <property type="entry name" value="ABC2_membrane_3"/>
    <property type="match status" value="1"/>
</dbReference>
<sequence length="242" mass="27369">MSNKLKGMIWLRGQVTLANKSILLQVFMPIFLIFLYKFIFSLNGAGKEIGADKLATMLLTISLPFSLAMSVGTPIIIILAEEREKRNLQSLRLAGVTAGQYILSALIWPSIIGIFYIVITPILVGAKLSNHVFSYGLVLLLTMLVLIFFFLMVGLFCKNQVMAQSLSVPAMLLAAFIPMFSNMSEDLFKVLRYSFMGLFTSYMKDWSHFHLWSGEFLALLVWLLLFAGLSFYLMHRLQILDD</sequence>
<keyword evidence="4 5" id="KW-0472">Membrane</keyword>
<evidence type="ECO:0000256" key="1">
    <source>
        <dbReference type="ARBA" id="ARBA00004141"/>
    </source>
</evidence>
<evidence type="ECO:0000256" key="4">
    <source>
        <dbReference type="ARBA" id="ARBA00023136"/>
    </source>
</evidence>
<evidence type="ECO:0000256" key="5">
    <source>
        <dbReference type="SAM" id="Phobius"/>
    </source>
</evidence>